<dbReference type="AlphaFoldDB" id="A0A840ES23"/>
<reference evidence="2 3" key="1">
    <citation type="submission" date="2020-08" db="EMBL/GenBank/DDBJ databases">
        <title>Genomic Encyclopedia of Type Strains, Phase IV (KMG-IV): sequencing the most valuable type-strain genomes for metagenomic binning, comparative biology and taxonomic classification.</title>
        <authorList>
            <person name="Goeker M."/>
        </authorList>
    </citation>
    <scope>NUCLEOTIDE SEQUENCE [LARGE SCALE GENOMIC DNA]</scope>
    <source>
        <strain evidence="2 3">DSM 29568</strain>
    </source>
</reference>
<dbReference type="InterPro" id="IPR010982">
    <property type="entry name" value="Lambda_DNA-bd_dom_sf"/>
</dbReference>
<proteinExistence type="predicted"/>
<keyword evidence="2" id="KW-0238">DNA-binding</keyword>
<keyword evidence="3" id="KW-1185">Reference proteome</keyword>
<evidence type="ECO:0000259" key="1">
    <source>
        <dbReference type="PROSITE" id="PS50943"/>
    </source>
</evidence>
<comment type="caution">
    <text evidence="2">The sequence shown here is derived from an EMBL/GenBank/DDBJ whole genome shotgun (WGS) entry which is preliminary data.</text>
</comment>
<dbReference type="SMART" id="SM00530">
    <property type="entry name" value="HTH_XRE"/>
    <property type="match status" value="1"/>
</dbReference>
<sequence>MKLESNIFKNNDRTVIVVNKILNDLTVMKFDDKKELLKLAHRVKKLRTEKGVTQEEAYNDTGIHFGRIEQGKRDASYTTLLKISSYFGLSLNNFFDKGF</sequence>
<protein>
    <submittedName>
        <fullName evidence="2">DNA-binding XRE family transcriptional regulator</fullName>
    </submittedName>
</protein>
<dbReference type="SUPFAM" id="SSF47413">
    <property type="entry name" value="lambda repressor-like DNA-binding domains"/>
    <property type="match status" value="1"/>
</dbReference>
<name>A0A840ES23_9FLAO</name>
<dbReference type="InterPro" id="IPR001387">
    <property type="entry name" value="Cro/C1-type_HTH"/>
</dbReference>
<dbReference type="RefSeq" id="WP_246415195.1">
    <property type="nucleotide sequence ID" value="NZ_JACIFO010000010.1"/>
</dbReference>
<dbReference type="GO" id="GO:0003677">
    <property type="term" value="F:DNA binding"/>
    <property type="evidence" value="ECO:0007669"/>
    <property type="project" value="UniProtKB-KW"/>
</dbReference>
<evidence type="ECO:0000313" key="3">
    <source>
        <dbReference type="Proteomes" id="UP000553034"/>
    </source>
</evidence>
<dbReference type="EMBL" id="JACIFO010000010">
    <property type="protein sequence ID" value="MBB4119770.1"/>
    <property type="molecule type" value="Genomic_DNA"/>
</dbReference>
<dbReference type="Proteomes" id="UP000553034">
    <property type="component" value="Unassembled WGS sequence"/>
</dbReference>
<dbReference type="PROSITE" id="PS50943">
    <property type="entry name" value="HTH_CROC1"/>
    <property type="match status" value="1"/>
</dbReference>
<dbReference type="Gene3D" id="1.10.260.40">
    <property type="entry name" value="lambda repressor-like DNA-binding domains"/>
    <property type="match status" value="1"/>
</dbReference>
<organism evidence="2 3">
    <name type="scientific">Mesonia hippocampi</name>
    <dbReference type="NCBI Taxonomy" id="1628250"/>
    <lineage>
        <taxon>Bacteria</taxon>
        <taxon>Pseudomonadati</taxon>
        <taxon>Bacteroidota</taxon>
        <taxon>Flavobacteriia</taxon>
        <taxon>Flavobacteriales</taxon>
        <taxon>Flavobacteriaceae</taxon>
        <taxon>Mesonia</taxon>
    </lineage>
</organism>
<dbReference type="CDD" id="cd00093">
    <property type="entry name" value="HTH_XRE"/>
    <property type="match status" value="1"/>
</dbReference>
<gene>
    <name evidence="2" type="ORF">GGR32_002076</name>
</gene>
<dbReference type="Pfam" id="PF01381">
    <property type="entry name" value="HTH_3"/>
    <property type="match status" value="1"/>
</dbReference>
<evidence type="ECO:0000313" key="2">
    <source>
        <dbReference type="EMBL" id="MBB4119770.1"/>
    </source>
</evidence>
<feature type="domain" description="HTH cro/C1-type" evidence="1">
    <location>
        <begin position="43"/>
        <end position="94"/>
    </location>
</feature>
<accession>A0A840ES23</accession>